<dbReference type="EMBL" id="VHJK01000001">
    <property type="protein sequence ID" value="TRD11647.1"/>
    <property type="molecule type" value="Genomic_DNA"/>
</dbReference>
<comment type="subcellular location">
    <subcellularLocation>
        <location evidence="1">Membrane</location>
        <topology evidence="1">Multi-pass membrane protein</topology>
    </subcellularLocation>
</comment>
<feature type="transmembrane region" description="Helical" evidence="5">
    <location>
        <begin position="73"/>
        <end position="91"/>
    </location>
</feature>
<dbReference type="Proteomes" id="UP000316343">
    <property type="component" value="Unassembled WGS sequence"/>
</dbReference>
<evidence type="ECO:0000256" key="1">
    <source>
        <dbReference type="ARBA" id="ARBA00004141"/>
    </source>
</evidence>
<feature type="transmembrane region" description="Helical" evidence="5">
    <location>
        <begin position="251"/>
        <end position="268"/>
    </location>
</feature>
<dbReference type="InterPro" id="IPR051533">
    <property type="entry name" value="WaaL-like"/>
</dbReference>
<gene>
    <name evidence="7" type="ORF">FGU71_07060</name>
</gene>
<feature type="transmembrane region" description="Helical" evidence="5">
    <location>
        <begin position="44"/>
        <end position="61"/>
    </location>
</feature>
<evidence type="ECO:0000256" key="5">
    <source>
        <dbReference type="SAM" id="Phobius"/>
    </source>
</evidence>
<dbReference type="PANTHER" id="PTHR37422">
    <property type="entry name" value="TEICHURONIC ACID BIOSYNTHESIS PROTEIN TUAE"/>
    <property type="match status" value="1"/>
</dbReference>
<keyword evidence="4 5" id="KW-0472">Membrane</keyword>
<comment type="caution">
    <text evidence="7">The sequence shown here is derived from an EMBL/GenBank/DDBJ whole genome shotgun (WGS) entry which is preliminary data.</text>
</comment>
<feature type="transmembrane region" description="Helical" evidence="5">
    <location>
        <begin position="227"/>
        <end position="245"/>
    </location>
</feature>
<keyword evidence="2 5" id="KW-0812">Transmembrane</keyword>
<sequence>MRSTRIKSEGRKGTRNQSQLSLAVFATLLLIAVIIGGGGVRYGIANLIVQLCALLLLAVRGDSVLGFWRQAPLSLRAVLGLSICVPLIQIIPLPESVWSILPGRELVQQSFALTGRSGWAPISVDPVRTAVALTGMIVPIAVVTAGWTAKRRHLVLLGWVVVGLGLLNVCIGIPQVLSGGTAGRIYAGPSATGILYGTFANRNSTGLLLVSALSLAAMLPAPKPHHFVLPARITICALLMTAIILTRSRTALVLAAIPVALVLLKMVVERRNGKSGPRRSNLFLASAVLLGLGAVTAVLTIAPGRVNDTVERFQTQSDARSYIWEDSLYSASRYWPVGAGMGTFDEVFQTDESLENATERRAGRAHNDYLEIAIEAGLPGLILIALWLILTGWFAWRARHSQLRWMAWAAASILLAIALQSITDYPLRNQAMLGIAAFALLLLARIAERPEEEASP</sequence>
<feature type="transmembrane region" description="Helical" evidence="5">
    <location>
        <begin position="376"/>
        <end position="396"/>
    </location>
</feature>
<dbReference type="GO" id="GO:0016020">
    <property type="term" value="C:membrane"/>
    <property type="evidence" value="ECO:0007669"/>
    <property type="project" value="UniProtKB-SubCell"/>
</dbReference>
<dbReference type="PANTHER" id="PTHR37422:SF21">
    <property type="entry name" value="EXOQ-LIKE PROTEIN"/>
    <property type="match status" value="1"/>
</dbReference>
<evidence type="ECO:0000256" key="2">
    <source>
        <dbReference type="ARBA" id="ARBA00022692"/>
    </source>
</evidence>
<dbReference type="InterPro" id="IPR007016">
    <property type="entry name" value="O-antigen_ligase-rel_domated"/>
</dbReference>
<evidence type="ECO:0000256" key="4">
    <source>
        <dbReference type="ARBA" id="ARBA00023136"/>
    </source>
</evidence>
<evidence type="ECO:0000313" key="8">
    <source>
        <dbReference type="Proteomes" id="UP000316343"/>
    </source>
</evidence>
<dbReference type="GO" id="GO:0016874">
    <property type="term" value="F:ligase activity"/>
    <property type="evidence" value="ECO:0007669"/>
    <property type="project" value="UniProtKB-KW"/>
</dbReference>
<evidence type="ECO:0000259" key="6">
    <source>
        <dbReference type="Pfam" id="PF04932"/>
    </source>
</evidence>
<keyword evidence="8" id="KW-1185">Reference proteome</keyword>
<dbReference type="OrthoDB" id="7628239at2"/>
<feature type="transmembrane region" description="Helical" evidence="5">
    <location>
        <begin position="127"/>
        <end position="147"/>
    </location>
</feature>
<reference evidence="7 8" key="1">
    <citation type="submission" date="2019-06" db="EMBL/GenBank/DDBJ databases">
        <title>Erythrobacter insulae sp. nov., isolated from a tidal flat.</title>
        <authorList>
            <person name="Yoon J.-H."/>
        </authorList>
    </citation>
    <scope>NUCLEOTIDE SEQUENCE [LARGE SCALE GENOMIC DNA]</scope>
    <source>
        <strain evidence="7 8">JBTF-M21</strain>
    </source>
</reference>
<name>A0A547PBY1_9SPHN</name>
<protein>
    <submittedName>
        <fullName evidence="7">O-antigen ligase family protein</fullName>
    </submittedName>
</protein>
<evidence type="ECO:0000313" key="7">
    <source>
        <dbReference type="EMBL" id="TRD11647.1"/>
    </source>
</evidence>
<feature type="transmembrane region" description="Helical" evidence="5">
    <location>
        <begin position="403"/>
        <end position="423"/>
    </location>
</feature>
<accession>A0A547PBY1</accession>
<feature type="transmembrane region" description="Helical" evidence="5">
    <location>
        <begin position="154"/>
        <end position="174"/>
    </location>
</feature>
<dbReference type="Pfam" id="PF04932">
    <property type="entry name" value="Wzy_C"/>
    <property type="match status" value="1"/>
</dbReference>
<dbReference type="AlphaFoldDB" id="A0A547PBY1"/>
<keyword evidence="7" id="KW-0436">Ligase</keyword>
<feature type="transmembrane region" description="Helical" evidence="5">
    <location>
        <begin position="194"/>
        <end position="215"/>
    </location>
</feature>
<feature type="transmembrane region" description="Helical" evidence="5">
    <location>
        <begin position="20"/>
        <end position="38"/>
    </location>
</feature>
<proteinExistence type="predicted"/>
<feature type="transmembrane region" description="Helical" evidence="5">
    <location>
        <begin position="280"/>
        <end position="302"/>
    </location>
</feature>
<organism evidence="7 8">
    <name type="scientific">Erythrobacter insulae</name>
    <dbReference type="NCBI Taxonomy" id="2584124"/>
    <lineage>
        <taxon>Bacteria</taxon>
        <taxon>Pseudomonadati</taxon>
        <taxon>Pseudomonadota</taxon>
        <taxon>Alphaproteobacteria</taxon>
        <taxon>Sphingomonadales</taxon>
        <taxon>Erythrobacteraceae</taxon>
        <taxon>Erythrobacter/Porphyrobacter group</taxon>
        <taxon>Erythrobacter</taxon>
    </lineage>
</organism>
<evidence type="ECO:0000256" key="3">
    <source>
        <dbReference type="ARBA" id="ARBA00022989"/>
    </source>
</evidence>
<keyword evidence="3 5" id="KW-1133">Transmembrane helix</keyword>
<feature type="domain" description="O-antigen ligase-related" evidence="6">
    <location>
        <begin position="236"/>
        <end position="384"/>
    </location>
</feature>